<dbReference type="InterPro" id="IPR042185">
    <property type="entry name" value="Serpin_sf_2"/>
</dbReference>
<feature type="region of interest" description="Disordered" evidence="3">
    <location>
        <begin position="58"/>
        <end position="93"/>
    </location>
</feature>
<comment type="similarity">
    <text evidence="1 2">Belongs to the serpin family.</text>
</comment>
<evidence type="ECO:0000256" key="1">
    <source>
        <dbReference type="ARBA" id="ARBA00009500"/>
    </source>
</evidence>
<dbReference type="InterPro" id="IPR000215">
    <property type="entry name" value="Serpin_fam"/>
</dbReference>
<dbReference type="FunFam" id="3.30.497.10:FF:000001">
    <property type="entry name" value="Serine protease inhibitor"/>
    <property type="match status" value="1"/>
</dbReference>
<evidence type="ECO:0000313" key="5">
    <source>
        <dbReference type="Ensembl" id="ENSRROP00000040083.1"/>
    </source>
</evidence>
<dbReference type="PANTHER" id="PTHR11461">
    <property type="entry name" value="SERINE PROTEASE INHIBITOR, SERPIN"/>
    <property type="match status" value="1"/>
</dbReference>
<dbReference type="InterPro" id="IPR042178">
    <property type="entry name" value="Serpin_sf_1"/>
</dbReference>
<dbReference type="GO" id="GO:0007596">
    <property type="term" value="P:blood coagulation"/>
    <property type="evidence" value="ECO:0007669"/>
    <property type="project" value="InterPro"/>
</dbReference>
<dbReference type="GO" id="GO:0005615">
    <property type="term" value="C:extracellular space"/>
    <property type="evidence" value="ECO:0007669"/>
    <property type="project" value="InterPro"/>
</dbReference>
<dbReference type="GO" id="GO:0004867">
    <property type="term" value="F:serine-type endopeptidase inhibitor activity"/>
    <property type="evidence" value="ECO:0007669"/>
    <property type="project" value="InterPro"/>
</dbReference>
<dbReference type="FunFam" id="2.10.310.10:FF:000001">
    <property type="entry name" value="Serpin family A member 1"/>
    <property type="match status" value="1"/>
</dbReference>
<dbReference type="Gene3D" id="2.30.39.10">
    <property type="entry name" value="Alpha-1-antitrypsin, domain 1"/>
    <property type="match status" value="1"/>
</dbReference>
<dbReference type="InterPro" id="IPR023796">
    <property type="entry name" value="Serpin_dom"/>
</dbReference>
<gene>
    <name evidence="5" type="primary">SERPINA10</name>
</gene>
<name>A0A2K6RGB7_RHIRO</name>
<feature type="compositionally biased region" description="Acidic residues" evidence="3">
    <location>
        <begin position="80"/>
        <end position="89"/>
    </location>
</feature>
<accession>A0A2K6RGB7</accession>
<evidence type="ECO:0000313" key="6">
    <source>
        <dbReference type="Proteomes" id="UP000233200"/>
    </source>
</evidence>
<sequence length="477" mass="53663">RSPQELLEQKGKTQHLEAVTSAEGRHSLASAADHMKVVPSLLLSVLLAQVWLAPGLAPSPQSPEAPAPQNQTSGVVQAPGEEEEDEEEAIEKAGEEEKAWLIASGQQLANETSNFGFSLLRKISMRHDGNMVFSPFGVSLAMAGLMLGATGPTKAQIKTGLHLQALNPTKPGLLPSLFKGLRETLSHNLELGLTQGSFAFIHKDFDVKELFLNLSKRYFDTECVLMNFHNASQAKRLMNHYINKETRGKIPKLFDEIYPETKLILVDYILFKGKWLTPFDPAFTEADTFHLDKYKTIKVPMMYGAGKFASTFDKNFRCHVLKLPYQGNATMLVVLMEKMGDHLALEDYLTTDLVETWLRNMKTRNMEVFFPKFKLDQKYEMHELLKQMGIRRIFSPWADLSELSATGRNLQVSRVLQRTVIEVDERGTEAVAGTLSEIIAYSMPPVVKVNRPFHFMIYEETSGMLLFLGRVVNPTLL</sequence>
<dbReference type="Pfam" id="PF00079">
    <property type="entry name" value="Serpin"/>
    <property type="match status" value="1"/>
</dbReference>
<dbReference type="GeneTree" id="ENSGT00940000159462"/>
<proteinExistence type="inferred from homology"/>
<dbReference type="PANTHER" id="PTHR11461:SF191">
    <property type="entry name" value="PROTEIN Z-DEPENDENT PROTEASE INHIBITOR"/>
    <property type="match status" value="1"/>
</dbReference>
<dbReference type="Ensembl" id="ENSRROT00000064572.1">
    <property type="protein sequence ID" value="ENSRROP00000040083.1"/>
    <property type="gene ID" value="ENSRROG00000043329.1"/>
</dbReference>
<evidence type="ECO:0000256" key="2">
    <source>
        <dbReference type="RuleBase" id="RU000411"/>
    </source>
</evidence>
<dbReference type="SMART" id="SM00093">
    <property type="entry name" value="SERPIN"/>
    <property type="match status" value="1"/>
</dbReference>
<evidence type="ECO:0000256" key="3">
    <source>
        <dbReference type="SAM" id="MobiDB-lite"/>
    </source>
</evidence>
<dbReference type="InterPro" id="IPR033835">
    <property type="entry name" value="PZI_serpin_dom"/>
</dbReference>
<protein>
    <submittedName>
        <fullName evidence="5">Serpin family A member 10</fullName>
    </submittedName>
</protein>
<organism evidence="5 6">
    <name type="scientific">Rhinopithecus roxellana</name>
    <name type="common">Golden snub-nosed monkey</name>
    <name type="synonym">Pygathrix roxellana</name>
    <dbReference type="NCBI Taxonomy" id="61622"/>
    <lineage>
        <taxon>Eukaryota</taxon>
        <taxon>Metazoa</taxon>
        <taxon>Chordata</taxon>
        <taxon>Craniata</taxon>
        <taxon>Vertebrata</taxon>
        <taxon>Euteleostomi</taxon>
        <taxon>Mammalia</taxon>
        <taxon>Eutheria</taxon>
        <taxon>Euarchontoglires</taxon>
        <taxon>Primates</taxon>
        <taxon>Haplorrhini</taxon>
        <taxon>Catarrhini</taxon>
        <taxon>Cercopithecidae</taxon>
        <taxon>Colobinae</taxon>
        <taxon>Rhinopithecus</taxon>
    </lineage>
</organism>
<reference evidence="5" key="1">
    <citation type="submission" date="2025-08" db="UniProtKB">
        <authorList>
            <consortium name="Ensembl"/>
        </authorList>
    </citation>
    <scope>IDENTIFICATION</scope>
</reference>
<dbReference type="AlphaFoldDB" id="A0A2K6RGB7"/>
<dbReference type="CDD" id="cd02055">
    <property type="entry name" value="serpinA10_PZI"/>
    <property type="match status" value="1"/>
</dbReference>
<dbReference type="STRING" id="61622.ENSRROP00000040083"/>
<dbReference type="SUPFAM" id="SSF56574">
    <property type="entry name" value="Serpins"/>
    <property type="match status" value="1"/>
</dbReference>
<dbReference type="Gene3D" id="3.30.497.10">
    <property type="entry name" value="Antithrombin, subunit I, domain 2"/>
    <property type="match status" value="1"/>
</dbReference>
<dbReference type="Proteomes" id="UP000233200">
    <property type="component" value="Unplaced"/>
</dbReference>
<feature type="domain" description="Serpin" evidence="4">
    <location>
        <begin position="117"/>
        <end position="474"/>
    </location>
</feature>
<evidence type="ECO:0000259" key="4">
    <source>
        <dbReference type="SMART" id="SM00093"/>
    </source>
</evidence>
<reference evidence="5" key="2">
    <citation type="submission" date="2025-09" db="UniProtKB">
        <authorList>
            <consortium name="Ensembl"/>
        </authorList>
    </citation>
    <scope>IDENTIFICATION</scope>
</reference>
<dbReference type="InterPro" id="IPR036186">
    <property type="entry name" value="Serpin_sf"/>
</dbReference>
<keyword evidence="6" id="KW-1185">Reference proteome</keyword>